<gene>
    <name evidence="1" type="ORF">EUTSA_v10005355mg</name>
</gene>
<dbReference type="Proteomes" id="UP000030689">
    <property type="component" value="Unassembled WGS sequence"/>
</dbReference>
<dbReference type="AlphaFoldDB" id="V4KLH9"/>
<keyword evidence="2" id="KW-1185">Reference proteome</keyword>
<sequence length="88" mass="10235">MIEREKKSQETRLTLTFSTRNLGNNKQNKGSVKTSINYTKISSSDSNPKRIRQNRNTLIRILPNFRIPVLKISLKIHLCLFLVQILKP</sequence>
<organism evidence="1 2">
    <name type="scientific">Eutrema salsugineum</name>
    <name type="common">Saltwater cress</name>
    <name type="synonym">Sisymbrium salsugineum</name>
    <dbReference type="NCBI Taxonomy" id="72664"/>
    <lineage>
        <taxon>Eukaryota</taxon>
        <taxon>Viridiplantae</taxon>
        <taxon>Streptophyta</taxon>
        <taxon>Embryophyta</taxon>
        <taxon>Tracheophyta</taxon>
        <taxon>Spermatophyta</taxon>
        <taxon>Magnoliopsida</taxon>
        <taxon>eudicotyledons</taxon>
        <taxon>Gunneridae</taxon>
        <taxon>Pentapetalae</taxon>
        <taxon>rosids</taxon>
        <taxon>malvids</taxon>
        <taxon>Brassicales</taxon>
        <taxon>Brassicaceae</taxon>
        <taxon>Eutremeae</taxon>
        <taxon>Eutrema</taxon>
    </lineage>
</organism>
<dbReference type="Gramene" id="ESQ32069">
    <property type="protein sequence ID" value="ESQ32069"/>
    <property type="gene ID" value="EUTSA_v10005355mg"/>
</dbReference>
<proteinExistence type="predicted"/>
<accession>V4KLH9</accession>
<reference evidence="1 2" key="1">
    <citation type="journal article" date="2013" name="Front. Plant Sci.">
        <title>The Reference Genome of the Halophytic Plant Eutrema salsugineum.</title>
        <authorList>
            <person name="Yang R."/>
            <person name="Jarvis D.E."/>
            <person name="Chen H."/>
            <person name="Beilstein M.A."/>
            <person name="Grimwood J."/>
            <person name="Jenkins J."/>
            <person name="Shu S."/>
            <person name="Prochnik S."/>
            <person name="Xin M."/>
            <person name="Ma C."/>
            <person name="Schmutz J."/>
            <person name="Wing R.A."/>
            <person name="Mitchell-Olds T."/>
            <person name="Schumaker K.S."/>
            <person name="Wang X."/>
        </authorList>
    </citation>
    <scope>NUCLEOTIDE SEQUENCE [LARGE SCALE GENOMIC DNA]</scope>
</reference>
<dbReference type="EMBL" id="KI517748">
    <property type="protein sequence ID" value="ESQ32069.1"/>
    <property type="molecule type" value="Genomic_DNA"/>
</dbReference>
<protein>
    <submittedName>
        <fullName evidence="1">Uncharacterized protein</fullName>
    </submittedName>
</protein>
<name>V4KLH9_EUTSA</name>
<evidence type="ECO:0000313" key="2">
    <source>
        <dbReference type="Proteomes" id="UP000030689"/>
    </source>
</evidence>
<dbReference type="KEGG" id="eus:EUTSA_v10005355mg"/>
<evidence type="ECO:0000313" key="1">
    <source>
        <dbReference type="EMBL" id="ESQ32069.1"/>
    </source>
</evidence>